<gene>
    <name evidence="8" type="ordered locus">Dacet_0182</name>
</gene>
<dbReference type="PRINTS" id="PR00344">
    <property type="entry name" value="BCTRLSENSOR"/>
</dbReference>
<dbReference type="SUPFAM" id="SSF52172">
    <property type="entry name" value="CheY-like"/>
    <property type="match status" value="1"/>
</dbReference>
<dbReference type="InterPro" id="IPR036097">
    <property type="entry name" value="HisK_dim/P_sf"/>
</dbReference>
<dbReference type="InterPro" id="IPR035965">
    <property type="entry name" value="PAS-like_dom_sf"/>
</dbReference>
<organism evidence="8 9">
    <name type="scientific">Denitrovibrio acetiphilus (strain DSM 12809 / NBRC 114555 / N2460)</name>
    <dbReference type="NCBI Taxonomy" id="522772"/>
    <lineage>
        <taxon>Bacteria</taxon>
        <taxon>Pseudomonadati</taxon>
        <taxon>Deferribacterota</taxon>
        <taxon>Deferribacteres</taxon>
        <taxon>Deferribacterales</taxon>
        <taxon>Geovibrionaceae</taxon>
        <taxon>Denitrovibrio</taxon>
    </lineage>
</organism>
<dbReference type="SUPFAM" id="SSF55874">
    <property type="entry name" value="ATPase domain of HSP90 chaperone/DNA topoisomerase II/histidine kinase"/>
    <property type="match status" value="1"/>
</dbReference>
<dbReference type="SUPFAM" id="SSF47384">
    <property type="entry name" value="Homodimeric domain of signal transducing histidine kinase"/>
    <property type="match status" value="1"/>
</dbReference>
<dbReference type="PROSITE" id="PS50110">
    <property type="entry name" value="RESPONSE_REGULATORY"/>
    <property type="match status" value="1"/>
</dbReference>
<dbReference type="eggNOG" id="COG4191">
    <property type="taxonomic scope" value="Bacteria"/>
</dbReference>
<keyword evidence="3 4" id="KW-0597">Phosphoprotein</keyword>
<keyword evidence="8" id="KW-0808">Transferase</keyword>
<dbReference type="PANTHER" id="PTHR43065:SF42">
    <property type="entry name" value="TWO-COMPONENT SENSOR PPRA"/>
    <property type="match status" value="1"/>
</dbReference>
<dbReference type="InterPro" id="IPR036890">
    <property type="entry name" value="HATPase_C_sf"/>
</dbReference>
<dbReference type="InterPro" id="IPR003661">
    <property type="entry name" value="HisK_dim/P_dom"/>
</dbReference>
<dbReference type="PANTHER" id="PTHR43065">
    <property type="entry name" value="SENSOR HISTIDINE KINASE"/>
    <property type="match status" value="1"/>
</dbReference>
<dbReference type="SMART" id="SM00448">
    <property type="entry name" value="REC"/>
    <property type="match status" value="1"/>
</dbReference>
<dbReference type="Gene3D" id="3.40.50.2300">
    <property type="match status" value="1"/>
</dbReference>
<evidence type="ECO:0000256" key="2">
    <source>
        <dbReference type="ARBA" id="ARBA00012438"/>
    </source>
</evidence>
<dbReference type="RefSeq" id="WP_013009535.1">
    <property type="nucleotide sequence ID" value="NC_013943.1"/>
</dbReference>
<dbReference type="InterPro" id="IPR003594">
    <property type="entry name" value="HATPase_dom"/>
</dbReference>
<dbReference type="SUPFAM" id="SSF55785">
    <property type="entry name" value="PYP-like sensor domain (PAS domain)"/>
    <property type="match status" value="2"/>
</dbReference>
<evidence type="ECO:0000256" key="3">
    <source>
        <dbReference type="ARBA" id="ARBA00022553"/>
    </source>
</evidence>
<reference evidence="8 9" key="1">
    <citation type="journal article" date="2010" name="Stand. Genomic Sci.">
        <title>Complete genome sequence of Denitrovibrio acetiphilus type strain (N2460).</title>
        <authorList>
            <person name="Kiss H."/>
            <person name="Lang E."/>
            <person name="Lapidus A."/>
            <person name="Copeland A."/>
            <person name="Nolan M."/>
            <person name="Glavina Del Rio T."/>
            <person name="Chen F."/>
            <person name="Lucas S."/>
            <person name="Tice H."/>
            <person name="Cheng J.F."/>
            <person name="Han C."/>
            <person name="Goodwin L."/>
            <person name="Pitluck S."/>
            <person name="Liolios K."/>
            <person name="Pati A."/>
            <person name="Ivanova N."/>
            <person name="Mavromatis K."/>
            <person name="Chen A."/>
            <person name="Palaniappan K."/>
            <person name="Land M."/>
            <person name="Hauser L."/>
            <person name="Chang Y.J."/>
            <person name="Jeffries C.D."/>
            <person name="Detter J.C."/>
            <person name="Brettin T."/>
            <person name="Spring S."/>
            <person name="Rohde M."/>
            <person name="Goker M."/>
            <person name="Woyke T."/>
            <person name="Bristow J."/>
            <person name="Eisen J.A."/>
            <person name="Markowitz V."/>
            <person name="Hugenholtz P."/>
            <person name="Kyrpides N.C."/>
            <person name="Klenk H.P."/>
        </authorList>
    </citation>
    <scope>NUCLEOTIDE SEQUENCE [LARGE SCALE GENOMIC DNA]</scope>
    <source>
        <strain evidence="9">DSM 12809 / NBRC 114555 / N2460</strain>
    </source>
</reference>
<dbReference type="EMBL" id="CP001968">
    <property type="protein sequence ID" value="ADD66987.1"/>
    <property type="molecule type" value="Genomic_DNA"/>
</dbReference>
<dbReference type="Gene3D" id="1.10.287.130">
    <property type="match status" value="1"/>
</dbReference>
<evidence type="ECO:0000313" key="8">
    <source>
        <dbReference type="EMBL" id="ADD66987.1"/>
    </source>
</evidence>
<dbReference type="SMART" id="SM00387">
    <property type="entry name" value="HATPase_c"/>
    <property type="match status" value="1"/>
</dbReference>
<dbReference type="AlphaFoldDB" id="D4H210"/>
<dbReference type="Gene3D" id="3.30.450.20">
    <property type="entry name" value="PAS domain"/>
    <property type="match status" value="2"/>
</dbReference>
<evidence type="ECO:0000259" key="7">
    <source>
        <dbReference type="PROSITE" id="PS50112"/>
    </source>
</evidence>
<feature type="domain" description="PAS" evidence="7">
    <location>
        <begin position="130"/>
        <end position="166"/>
    </location>
</feature>
<keyword evidence="9" id="KW-1185">Reference proteome</keyword>
<dbReference type="KEGG" id="dap:Dacet_0182"/>
<dbReference type="OrthoDB" id="9769169at2"/>
<feature type="domain" description="Response regulatory" evidence="6">
    <location>
        <begin position="3"/>
        <end position="118"/>
    </location>
</feature>
<dbReference type="EC" id="2.7.13.3" evidence="2"/>
<protein>
    <recommendedName>
        <fullName evidence="2">histidine kinase</fullName>
        <ecNumber evidence="2">2.7.13.3</ecNumber>
    </recommendedName>
</protein>
<name>D4H210_DENA2</name>
<dbReference type="CDD" id="cd00082">
    <property type="entry name" value="HisKA"/>
    <property type="match status" value="1"/>
</dbReference>
<dbReference type="InterPro" id="IPR004358">
    <property type="entry name" value="Sig_transdc_His_kin-like_C"/>
</dbReference>
<dbReference type="InterPro" id="IPR005467">
    <property type="entry name" value="His_kinase_dom"/>
</dbReference>
<dbReference type="CDD" id="cd17534">
    <property type="entry name" value="REC_DC-like"/>
    <property type="match status" value="1"/>
</dbReference>
<dbReference type="HOGENOM" id="CLU_000445_114_72_0"/>
<dbReference type="Pfam" id="PF02518">
    <property type="entry name" value="HATPase_c"/>
    <property type="match status" value="1"/>
</dbReference>
<dbReference type="eggNOG" id="COG0784">
    <property type="taxonomic scope" value="Bacteria"/>
</dbReference>
<sequence length="620" mass="68929">MKKILIVEDEIIIGLDVARRLGKLGYQVTETATRPDQALESIKIDKPDLIMMDINLKSDIDGVELAAMIRKDNDIPVIYMTSYSDGSMIDRAIQTEPYGYIIKPYTDGMLIASLRTAFARKELENKNRSQHEMLQGVMDNISDSIVLIRGSGEIIRTNSRFSELVGADNLVGKNIEDVLGGSPDIETLHNIGSSRSGEMFTAKIGGAEKSILIHTSDFVWEGRKSTLLTITDLTEIIAVRSALSDAEQRFTKIFRKKMIPAVLVSCEGMRLFEMNDAFAQLYKVSQDVEADISISEYIGSEALKAVEQSMDADKSFRVDMIRQKDKEGREFFANFRGKRVEFDSASFFLFDVHDVTEQVRISEMERELQQKLIHANKMTSLGTLVSGVAHEINNPNNFIMFNSSLLVDFWSDIFDHLDDKTPGQSIGNMTLAEFRSDIEELMHGIINGSERIKNIVQDLKGFAKTESSGYSERLNIENTLRTSVRILEHQISKTTGNFIMDIAPGLPDVNGNEQKLEQVFINILMNALEAVASGDSLVEVKCYPSAGKVVVDFTDKGVGIPSDHLDRITEPFFTTRQNCGGTGLGLSIAYAIIKEHKGVIDISSTPGEGTCVRIQLPGCE</sequence>
<comment type="catalytic activity">
    <reaction evidence="1">
        <text>ATP + protein L-histidine = ADP + protein N-phospho-L-histidine.</text>
        <dbReference type="EC" id="2.7.13.3"/>
    </reaction>
</comment>
<feature type="modified residue" description="4-aspartylphosphate" evidence="4">
    <location>
        <position position="53"/>
    </location>
</feature>
<evidence type="ECO:0000256" key="1">
    <source>
        <dbReference type="ARBA" id="ARBA00000085"/>
    </source>
</evidence>
<dbReference type="Proteomes" id="UP000002012">
    <property type="component" value="Chromosome"/>
</dbReference>
<dbReference type="Pfam" id="PF13426">
    <property type="entry name" value="PAS_9"/>
    <property type="match status" value="2"/>
</dbReference>
<keyword evidence="8" id="KW-0418">Kinase</keyword>
<proteinExistence type="predicted"/>
<dbReference type="InParanoid" id="D4H210"/>
<dbReference type="PROSITE" id="PS50109">
    <property type="entry name" value="HIS_KIN"/>
    <property type="match status" value="1"/>
</dbReference>
<feature type="domain" description="Histidine kinase" evidence="5">
    <location>
        <begin position="387"/>
        <end position="620"/>
    </location>
</feature>
<dbReference type="PROSITE" id="PS50112">
    <property type="entry name" value="PAS"/>
    <property type="match status" value="1"/>
</dbReference>
<evidence type="ECO:0000259" key="5">
    <source>
        <dbReference type="PROSITE" id="PS50109"/>
    </source>
</evidence>
<dbReference type="InterPro" id="IPR000014">
    <property type="entry name" value="PAS"/>
</dbReference>
<dbReference type="PaxDb" id="522772-Dacet_0182"/>
<dbReference type="InterPro" id="IPR001789">
    <property type="entry name" value="Sig_transdc_resp-reg_receiver"/>
</dbReference>
<evidence type="ECO:0000256" key="4">
    <source>
        <dbReference type="PROSITE-ProRule" id="PRU00169"/>
    </source>
</evidence>
<dbReference type="Pfam" id="PF00072">
    <property type="entry name" value="Response_reg"/>
    <property type="match status" value="1"/>
</dbReference>
<dbReference type="STRING" id="522772.Dacet_0182"/>
<evidence type="ECO:0000259" key="6">
    <source>
        <dbReference type="PROSITE" id="PS50110"/>
    </source>
</evidence>
<accession>D4H210</accession>
<dbReference type="Gene3D" id="3.30.565.10">
    <property type="entry name" value="Histidine kinase-like ATPase, C-terminal domain"/>
    <property type="match status" value="1"/>
</dbReference>
<dbReference type="InterPro" id="IPR011006">
    <property type="entry name" value="CheY-like_superfamily"/>
</dbReference>
<dbReference type="GO" id="GO:0000155">
    <property type="term" value="F:phosphorelay sensor kinase activity"/>
    <property type="evidence" value="ECO:0007669"/>
    <property type="project" value="InterPro"/>
</dbReference>
<evidence type="ECO:0000313" key="9">
    <source>
        <dbReference type="Proteomes" id="UP000002012"/>
    </source>
</evidence>